<dbReference type="PANTHER" id="PTHR34039">
    <property type="entry name" value="UPF0102 PROTEIN YRAN"/>
    <property type="match status" value="1"/>
</dbReference>
<evidence type="ECO:0000256" key="1">
    <source>
        <dbReference type="ARBA" id="ARBA00006738"/>
    </source>
</evidence>
<protein>
    <recommendedName>
        <fullName evidence="2">UPF0102 protein ENJ89_02225</fullName>
    </recommendedName>
</protein>
<dbReference type="Gene3D" id="3.40.1350.10">
    <property type="match status" value="1"/>
</dbReference>
<proteinExistence type="inferred from homology"/>
<dbReference type="Proteomes" id="UP000886124">
    <property type="component" value="Unassembled WGS sequence"/>
</dbReference>
<gene>
    <name evidence="3" type="ORF">ENJ89_02225</name>
</gene>
<dbReference type="InterPro" id="IPR003509">
    <property type="entry name" value="UPF0102_YraN-like"/>
</dbReference>
<evidence type="ECO:0000313" key="3">
    <source>
        <dbReference type="EMBL" id="HHJ51987.1"/>
    </source>
</evidence>
<dbReference type="InterPro" id="IPR011335">
    <property type="entry name" value="Restrct_endonuc-II-like"/>
</dbReference>
<dbReference type="InterPro" id="IPR011856">
    <property type="entry name" value="tRNA_endonuc-like_dom_sf"/>
</dbReference>
<comment type="caution">
    <text evidence="3">The sequence shown here is derived from an EMBL/GenBank/DDBJ whole genome shotgun (WGS) entry which is preliminary data.</text>
</comment>
<dbReference type="PANTHER" id="PTHR34039:SF1">
    <property type="entry name" value="UPF0102 PROTEIN YRAN"/>
    <property type="match status" value="1"/>
</dbReference>
<reference evidence="3" key="1">
    <citation type="journal article" date="2020" name="mSystems">
        <title>Genome- and Community-Level Interaction Insights into Carbon Utilization and Element Cycling Functions of Hydrothermarchaeota in Hydrothermal Sediment.</title>
        <authorList>
            <person name="Zhou Z."/>
            <person name="Liu Y."/>
            <person name="Xu W."/>
            <person name="Pan J."/>
            <person name="Luo Z.H."/>
            <person name="Li M."/>
        </authorList>
    </citation>
    <scope>NUCLEOTIDE SEQUENCE [LARGE SCALE GENOMIC DNA]</scope>
    <source>
        <strain evidence="3">HyVt-527</strain>
    </source>
</reference>
<sequence>MTKTEKQKLGRKGEDAAAAYLKNKGHVILKRNYRVGRTELDIVSLDGETLVVSEVKSYFTPPPEGAEFRVDQRKQRNIIRGTNGFLQQHPQYEQAAVRFDVLVVDFSRYPARVIHHEEAFWADSGWEE</sequence>
<name>A0A7V5UE23_CALAY</name>
<evidence type="ECO:0000256" key="2">
    <source>
        <dbReference type="HAMAP-Rule" id="MF_00048"/>
    </source>
</evidence>
<dbReference type="HAMAP" id="MF_00048">
    <property type="entry name" value="UPF0102"/>
    <property type="match status" value="1"/>
</dbReference>
<comment type="similarity">
    <text evidence="1 2">Belongs to the UPF0102 family.</text>
</comment>
<accession>A0A7V5UE23</accession>
<dbReference type="SUPFAM" id="SSF52980">
    <property type="entry name" value="Restriction endonuclease-like"/>
    <property type="match status" value="1"/>
</dbReference>
<dbReference type="EMBL" id="DROD01000161">
    <property type="protein sequence ID" value="HHJ51987.1"/>
    <property type="molecule type" value="Genomic_DNA"/>
</dbReference>
<organism evidence="3">
    <name type="scientific">Caldithrix abyssi</name>
    <dbReference type="NCBI Taxonomy" id="187145"/>
    <lineage>
        <taxon>Bacteria</taxon>
        <taxon>Pseudomonadati</taxon>
        <taxon>Calditrichota</taxon>
        <taxon>Calditrichia</taxon>
        <taxon>Calditrichales</taxon>
        <taxon>Calditrichaceae</taxon>
        <taxon>Caldithrix</taxon>
    </lineage>
</organism>
<dbReference type="Pfam" id="PF02021">
    <property type="entry name" value="UPF0102"/>
    <property type="match status" value="1"/>
</dbReference>
<dbReference type="AlphaFoldDB" id="A0A7V5UE23"/>
<dbReference type="GO" id="GO:0003676">
    <property type="term" value="F:nucleic acid binding"/>
    <property type="evidence" value="ECO:0007669"/>
    <property type="project" value="InterPro"/>
</dbReference>